<gene>
    <name evidence="5" type="ORF">UCDDS831_g05971</name>
</gene>
<feature type="compositionally biased region" description="Polar residues" evidence="4">
    <location>
        <begin position="1"/>
        <end position="10"/>
    </location>
</feature>
<keyword evidence="2 3" id="KW-0823">Tryptophan catabolism</keyword>
<comment type="similarity">
    <text evidence="3">Belongs to the kynurenine formamidase family.</text>
</comment>
<dbReference type="ESTHER" id="9pezi-a0a0g2e650">
    <property type="family name" value="Kynurenine-formamidase"/>
</dbReference>
<dbReference type="InterPro" id="IPR050300">
    <property type="entry name" value="GDXG_lipolytic_enzyme"/>
</dbReference>
<reference evidence="5 6" key="1">
    <citation type="submission" date="2015-03" db="EMBL/GenBank/DDBJ databases">
        <authorList>
            <person name="Morales-Cruz A."/>
            <person name="Amrine K.C."/>
            <person name="Cantu D."/>
        </authorList>
    </citation>
    <scope>NUCLEOTIDE SEQUENCE [LARGE SCALE GENOMIC DNA]</scope>
    <source>
        <strain evidence="5">DS831</strain>
    </source>
</reference>
<feature type="region of interest" description="Disordered" evidence="4">
    <location>
        <begin position="1"/>
        <end position="71"/>
    </location>
</feature>
<dbReference type="GO" id="GO:0019441">
    <property type="term" value="P:L-tryptophan catabolic process to kynurenine"/>
    <property type="evidence" value="ECO:0007669"/>
    <property type="project" value="UniProtKB-UniRule"/>
</dbReference>
<feature type="short sequence motif" description="HGGXW" evidence="3">
    <location>
        <begin position="156"/>
        <end position="160"/>
    </location>
</feature>
<dbReference type="Gene3D" id="3.40.50.1820">
    <property type="entry name" value="alpha/beta hydrolase"/>
    <property type="match status" value="1"/>
</dbReference>
<feature type="compositionally biased region" description="Low complexity" evidence="4">
    <location>
        <begin position="20"/>
        <end position="37"/>
    </location>
</feature>
<keyword evidence="1 3" id="KW-0378">Hydrolase</keyword>
<feature type="active site" evidence="3">
    <location>
        <position position="393"/>
    </location>
</feature>
<dbReference type="AlphaFoldDB" id="A0A0G2E650"/>
<dbReference type="PANTHER" id="PTHR48081:SF33">
    <property type="entry name" value="KYNURENINE FORMAMIDASE"/>
    <property type="match status" value="1"/>
</dbReference>
<evidence type="ECO:0000256" key="3">
    <source>
        <dbReference type="HAMAP-Rule" id="MF_03014"/>
    </source>
</evidence>
<evidence type="ECO:0000313" key="5">
    <source>
        <dbReference type="EMBL" id="KKY18497.1"/>
    </source>
</evidence>
<comment type="caution">
    <text evidence="5">The sequence shown here is derived from an EMBL/GenBank/DDBJ whole genome shotgun (WGS) entry which is preliminary data.</text>
</comment>
<evidence type="ECO:0000256" key="2">
    <source>
        <dbReference type="ARBA" id="ARBA00023079"/>
    </source>
</evidence>
<dbReference type="EC" id="3.5.1.9" evidence="3"/>
<comment type="catalytic activity">
    <reaction evidence="3">
        <text>N-formyl-L-kynurenine + H2O = L-kynurenine + formate + H(+)</text>
        <dbReference type="Rhea" id="RHEA:13009"/>
        <dbReference type="ChEBI" id="CHEBI:15377"/>
        <dbReference type="ChEBI" id="CHEBI:15378"/>
        <dbReference type="ChEBI" id="CHEBI:15740"/>
        <dbReference type="ChEBI" id="CHEBI:57959"/>
        <dbReference type="ChEBI" id="CHEBI:58629"/>
        <dbReference type="EC" id="3.5.1.9"/>
    </reaction>
</comment>
<feature type="active site" evidence="3">
    <location>
        <position position="437"/>
    </location>
</feature>
<dbReference type="Proteomes" id="UP000034182">
    <property type="component" value="Unassembled WGS sequence"/>
</dbReference>
<organism evidence="5 6">
    <name type="scientific">Diplodia seriata</name>
    <dbReference type="NCBI Taxonomy" id="420778"/>
    <lineage>
        <taxon>Eukaryota</taxon>
        <taxon>Fungi</taxon>
        <taxon>Dikarya</taxon>
        <taxon>Ascomycota</taxon>
        <taxon>Pezizomycotina</taxon>
        <taxon>Dothideomycetes</taxon>
        <taxon>Dothideomycetes incertae sedis</taxon>
        <taxon>Botryosphaeriales</taxon>
        <taxon>Botryosphaeriaceae</taxon>
        <taxon>Diplodia</taxon>
    </lineage>
</organism>
<evidence type="ECO:0000256" key="4">
    <source>
        <dbReference type="SAM" id="MobiDB-lite"/>
    </source>
</evidence>
<comment type="pathway">
    <text evidence="3">Amino-acid degradation; L-tryptophan degradation via kynurenine pathway; L-kynurenine from L-tryptophan: step 2/2.</text>
</comment>
<proteinExistence type="inferred from homology"/>
<dbReference type="GO" id="GO:0034354">
    <property type="term" value="P:'de novo' NAD+ biosynthetic process from L-tryptophan"/>
    <property type="evidence" value="ECO:0007669"/>
    <property type="project" value="UniProtKB-UniRule"/>
</dbReference>
<feature type="compositionally biased region" description="Low complexity" evidence="4">
    <location>
        <begin position="179"/>
        <end position="197"/>
    </location>
</feature>
<comment type="subunit">
    <text evidence="3">Homodimer.</text>
</comment>
<evidence type="ECO:0000313" key="6">
    <source>
        <dbReference type="Proteomes" id="UP000034182"/>
    </source>
</evidence>
<dbReference type="HAMAP" id="MF_03014">
    <property type="entry name" value="KFase"/>
    <property type="match status" value="1"/>
</dbReference>
<sequence>MGGEAQQVQHQRLHRSTSAPQQYQLQPSPLLVQHPSARSPPQPQQPQSQSQSQSQSQQQYSYQQHQQHRQNLLRSNSITSNNSNNSTTNTYVNGAFSTPLRADNTFLKMTNATQSYPLHIRGVPYATTSRLQTLDVCLPRPLSESPKDAVWVVYIHGGAWRDPLVTSSSLTPAVHHLLSPSPSSASSSPGGSTTSSNHGGGGGGHSSTSSKRTLSHIAGFASINYRLSPYPQHPTAPSLSATSSIPARHEGRNVTHPSHVSDAAAALRWLRSEYGVGGESGPDGPPARDWVAVGHSCGATLACQLVADGWLDGSEFDMVRAPVGVAGLCGLYNLPLLAENHADCPAYEEFLQAAFGGDESVWLRASPTVLAAKMGGERWEKGRCVVLASSAEDELVEGMQRDVMARALEERGWVRRGADGAGPDGRELVLLDIDGRHDDAWREGRGVARAIEVLIGRLFGGGPGPKEGEFF</sequence>
<dbReference type="UniPathway" id="UPA00333">
    <property type="reaction ID" value="UER00454"/>
</dbReference>
<dbReference type="SUPFAM" id="SSF53474">
    <property type="entry name" value="alpha/beta-Hydrolases"/>
    <property type="match status" value="1"/>
</dbReference>
<evidence type="ECO:0000256" key="1">
    <source>
        <dbReference type="ARBA" id="ARBA00022801"/>
    </source>
</evidence>
<protein>
    <recommendedName>
        <fullName evidence="3">Kynurenine formamidase</fullName>
        <shortName evidence="3">KFA</shortName>
        <shortName evidence="3">KFase</shortName>
        <ecNumber evidence="3">3.5.1.9</ecNumber>
    </recommendedName>
    <alternativeName>
        <fullName evidence="3">Arylformamidase</fullName>
    </alternativeName>
    <alternativeName>
        <fullName evidence="3">N-formylkynurenine formamidase</fullName>
        <shortName evidence="3">FKF</shortName>
    </alternativeName>
</protein>
<name>A0A0G2E650_9PEZI</name>
<dbReference type="EMBL" id="LAQI01000125">
    <property type="protein sequence ID" value="KKY18497.1"/>
    <property type="molecule type" value="Genomic_DNA"/>
</dbReference>
<dbReference type="InterPro" id="IPR029058">
    <property type="entry name" value="AB_hydrolase_fold"/>
</dbReference>
<feature type="compositionally biased region" description="Low complexity" evidence="4">
    <location>
        <begin position="45"/>
        <end position="65"/>
    </location>
</feature>
<comment type="domain">
    <text evidence="3">The main chain amide nitrogen atoms of the second glycine and its adjacent residue in the HGGXW motif define the oxyanion hole, and stabilize the oxyanion that forms during the nucleophilic attack by the catalytic serine during substrate cleavage.</text>
</comment>
<accession>A0A0G2E650</accession>
<dbReference type="PANTHER" id="PTHR48081">
    <property type="entry name" value="AB HYDROLASE SUPERFAMILY PROTEIN C4A8.06C"/>
    <property type="match status" value="1"/>
</dbReference>
<feature type="active site" description="Nucleophile" evidence="3">
    <location>
        <position position="296"/>
    </location>
</feature>
<dbReference type="GO" id="GO:0004061">
    <property type="term" value="F:arylformamidase activity"/>
    <property type="evidence" value="ECO:0007669"/>
    <property type="project" value="UniProtKB-UniRule"/>
</dbReference>
<dbReference type="InterPro" id="IPR027519">
    <property type="entry name" value="KFase_ver/fungi-typ"/>
</dbReference>
<feature type="region of interest" description="Disordered" evidence="4">
    <location>
        <begin position="176"/>
        <end position="211"/>
    </location>
</feature>
<reference evidence="5 6" key="2">
    <citation type="submission" date="2015-05" db="EMBL/GenBank/DDBJ databases">
        <title>Distinctive expansion of gene families associated with plant cell wall degradation and secondary metabolism in the genomes of grapevine trunk pathogens.</title>
        <authorList>
            <person name="Lawrence D.P."/>
            <person name="Travadon R."/>
            <person name="Rolshausen P.E."/>
            <person name="Baumgartner K."/>
        </authorList>
    </citation>
    <scope>NUCLEOTIDE SEQUENCE [LARGE SCALE GENOMIC DNA]</scope>
    <source>
        <strain evidence="5">DS831</strain>
    </source>
</reference>
<comment type="function">
    <text evidence="3">Catalyzes the hydrolysis of N-formyl-L-kynurenine to L-kynurenine, the second step in the kynurenine pathway of tryptophan degradation. Kynurenine may be further oxidized to nicotinic acid, NAD(H) and NADP(H). Required for elimination of toxic metabolites.</text>
</comment>